<gene>
    <name evidence="9" type="ORF">C4520_19410</name>
</gene>
<dbReference type="SUPFAM" id="SSF55103">
    <property type="entry name" value="FAD-linked oxidases, C-terminal domain"/>
    <property type="match status" value="1"/>
</dbReference>
<dbReference type="AlphaFoldDB" id="A0A3A4N2C2"/>
<dbReference type="InterPro" id="IPR016166">
    <property type="entry name" value="FAD-bd_PCMH"/>
</dbReference>
<dbReference type="Gene3D" id="3.30.465.10">
    <property type="match status" value="1"/>
</dbReference>
<dbReference type="InterPro" id="IPR036318">
    <property type="entry name" value="FAD-bd_PCMH-like_sf"/>
</dbReference>
<dbReference type="InterPro" id="IPR016169">
    <property type="entry name" value="FAD-bd_PCMH_sub2"/>
</dbReference>
<dbReference type="GO" id="GO:0071949">
    <property type="term" value="F:FAD binding"/>
    <property type="evidence" value="ECO:0007669"/>
    <property type="project" value="InterPro"/>
</dbReference>
<evidence type="ECO:0000256" key="4">
    <source>
        <dbReference type="ARBA" id="ARBA00022827"/>
    </source>
</evidence>
<keyword evidence="5" id="KW-0809">Transit peptide</keyword>
<feature type="domain" description="FAD-binding PCMH-type" evidence="8">
    <location>
        <begin position="34"/>
        <end position="220"/>
    </location>
</feature>
<comment type="cofactor">
    <cofactor evidence="1">
        <name>FAD</name>
        <dbReference type="ChEBI" id="CHEBI:57692"/>
    </cofactor>
</comment>
<dbReference type="EMBL" id="QZKU01000128">
    <property type="protein sequence ID" value="RJP16177.1"/>
    <property type="molecule type" value="Genomic_DNA"/>
</dbReference>
<accession>A0A3A4N2C2</accession>
<evidence type="ECO:0000256" key="7">
    <source>
        <dbReference type="ARBA" id="ARBA00038897"/>
    </source>
</evidence>
<evidence type="ECO:0000259" key="8">
    <source>
        <dbReference type="PROSITE" id="PS51387"/>
    </source>
</evidence>
<dbReference type="InterPro" id="IPR004113">
    <property type="entry name" value="FAD-bd_oxidored_4_C"/>
</dbReference>
<organism evidence="9 10">
    <name type="scientific">Abyssobacteria bacterium (strain SURF_5)</name>
    <dbReference type="NCBI Taxonomy" id="2093360"/>
    <lineage>
        <taxon>Bacteria</taxon>
        <taxon>Pseudomonadati</taxon>
        <taxon>Candidatus Hydrogenedentota</taxon>
        <taxon>Candidatus Abyssobacteria</taxon>
    </lineage>
</organism>
<evidence type="ECO:0000256" key="5">
    <source>
        <dbReference type="ARBA" id="ARBA00022946"/>
    </source>
</evidence>
<sequence>MANVYEALAEIVGKEYVSDQPEELFFYSRDPGTMDPKKPDYVVVPQSTEEVQAIVHLANREKIPVVPLGGGLVLSGLSRPLKGGIVLDMKRMNKIIEVNETSRYAVIEAGCAHGVFQAYLKQHYPNLKYSSPDAPPSATIAGNILIHGSGHMSQATGFHSEMLNGLEVVLPTGEVCKIGSCSTTPYWFSRAPLPDLAGLFVGWFGTTGVITKLGIKLYPNPAKKDMMIFLNDNPDHMTDILYKLTGTEMLEDLNVSCSALPAHMEGLQLLLIYITANSDEELELKRKFIRATLRSYVDSKDGGFMFIPGFAKGRFLEVPLREMTKYADTKKGGGFEYVGAIMPLELFSRAYRAGIEIAAKYNTPYSLAVRVIGRGHCMMFAYAYAFNRADDTDRLNAQRALHETNRRVLEMGGIPWKAEEPAQKLILEHMDPHTVQLMNKVRSALDPNGIMNPGNWEVK</sequence>
<dbReference type="PROSITE" id="PS51387">
    <property type="entry name" value="FAD_PCMH"/>
    <property type="match status" value="1"/>
</dbReference>
<evidence type="ECO:0000256" key="3">
    <source>
        <dbReference type="ARBA" id="ARBA00022630"/>
    </source>
</evidence>
<dbReference type="GO" id="GO:1903457">
    <property type="term" value="P:lactate catabolic process"/>
    <property type="evidence" value="ECO:0007669"/>
    <property type="project" value="TreeGrafter"/>
</dbReference>
<evidence type="ECO:0000313" key="10">
    <source>
        <dbReference type="Proteomes" id="UP000265882"/>
    </source>
</evidence>
<reference evidence="9 10" key="1">
    <citation type="journal article" date="2017" name="ISME J.">
        <title>Energy and carbon metabolisms in a deep terrestrial subsurface fluid microbial community.</title>
        <authorList>
            <person name="Momper L."/>
            <person name="Jungbluth S.P."/>
            <person name="Lee M.D."/>
            <person name="Amend J.P."/>
        </authorList>
    </citation>
    <scope>NUCLEOTIDE SEQUENCE [LARGE SCALE GENOMIC DNA]</scope>
    <source>
        <strain evidence="9">SURF_5</strain>
    </source>
</reference>
<dbReference type="SUPFAM" id="SSF56176">
    <property type="entry name" value="FAD-binding/transporter-associated domain-like"/>
    <property type="match status" value="1"/>
</dbReference>
<dbReference type="InterPro" id="IPR016171">
    <property type="entry name" value="Vanillyl_alc_oxidase_C-sub2"/>
</dbReference>
<dbReference type="GO" id="GO:0008720">
    <property type="term" value="F:D-lactate dehydrogenase (NAD+) activity"/>
    <property type="evidence" value="ECO:0007669"/>
    <property type="project" value="TreeGrafter"/>
</dbReference>
<keyword evidence="4" id="KW-0274">FAD</keyword>
<dbReference type="Pfam" id="PF01565">
    <property type="entry name" value="FAD_binding_4"/>
    <property type="match status" value="1"/>
</dbReference>
<dbReference type="PANTHER" id="PTHR11748:SF111">
    <property type="entry name" value="D-LACTATE DEHYDROGENASE, MITOCHONDRIAL-RELATED"/>
    <property type="match status" value="1"/>
</dbReference>
<keyword evidence="3" id="KW-0285">Flavoprotein</keyword>
<dbReference type="Pfam" id="PF02913">
    <property type="entry name" value="FAD-oxidase_C"/>
    <property type="match status" value="1"/>
</dbReference>
<dbReference type="Proteomes" id="UP000265882">
    <property type="component" value="Unassembled WGS sequence"/>
</dbReference>
<evidence type="ECO:0000256" key="6">
    <source>
        <dbReference type="ARBA" id="ARBA00023002"/>
    </source>
</evidence>
<dbReference type="Gene3D" id="1.10.45.10">
    <property type="entry name" value="Vanillyl-alcohol Oxidase, Chain A, domain 4"/>
    <property type="match status" value="1"/>
</dbReference>
<proteinExistence type="inferred from homology"/>
<dbReference type="PANTHER" id="PTHR11748">
    <property type="entry name" value="D-LACTATE DEHYDROGENASE"/>
    <property type="match status" value="1"/>
</dbReference>
<comment type="caution">
    <text evidence="9">The sequence shown here is derived from an EMBL/GenBank/DDBJ whole genome shotgun (WGS) entry which is preliminary data.</text>
</comment>
<evidence type="ECO:0000313" key="9">
    <source>
        <dbReference type="EMBL" id="RJP16177.1"/>
    </source>
</evidence>
<evidence type="ECO:0000256" key="1">
    <source>
        <dbReference type="ARBA" id="ARBA00001974"/>
    </source>
</evidence>
<protein>
    <recommendedName>
        <fullName evidence="7">D-lactate dehydrogenase (cytochrome)</fullName>
        <ecNumber evidence="7">1.1.2.4</ecNumber>
    </recommendedName>
</protein>
<dbReference type="InterPro" id="IPR006094">
    <property type="entry name" value="Oxid_FAD_bind_N"/>
</dbReference>
<comment type="similarity">
    <text evidence="2">Belongs to the FAD-binding oxidoreductase/transferase type 4 family.</text>
</comment>
<keyword evidence="6" id="KW-0560">Oxidoreductase</keyword>
<name>A0A3A4N2C2_ABYX5</name>
<evidence type="ECO:0000256" key="2">
    <source>
        <dbReference type="ARBA" id="ARBA00008000"/>
    </source>
</evidence>
<dbReference type="InterPro" id="IPR016164">
    <property type="entry name" value="FAD-linked_Oxase-like_C"/>
</dbReference>
<dbReference type="GO" id="GO:0004458">
    <property type="term" value="F:D-lactate dehydrogenase (cytochrome) activity"/>
    <property type="evidence" value="ECO:0007669"/>
    <property type="project" value="TreeGrafter"/>
</dbReference>
<dbReference type="EC" id="1.1.2.4" evidence="7"/>